<organism evidence="4 5">
    <name type="scientific">Australozyma saopauloensis</name>
    <dbReference type="NCBI Taxonomy" id="291208"/>
    <lineage>
        <taxon>Eukaryota</taxon>
        <taxon>Fungi</taxon>
        <taxon>Dikarya</taxon>
        <taxon>Ascomycota</taxon>
        <taxon>Saccharomycotina</taxon>
        <taxon>Pichiomycetes</taxon>
        <taxon>Metschnikowiaceae</taxon>
        <taxon>Australozyma</taxon>
    </lineage>
</organism>
<dbReference type="RefSeq" id="XP_062878461.1">
    <property type="nucleotide sequence ID" value="XM_063022391.1"/>
</dbReference>
<proteinExistence type="inferred from homology"/>
<dbReference type="Pfam" id="PF11559">
    <property type="entry name" value="ADIP"/>
    <property type="match status" value="1"/>
</dbReference>
<name>A0AAX4HCC9_9ASCO</name>
<evidence type="ECO:0000256" key="1">
    <source>
        <dbReference type="ARBA" id="ARBA00009291"/>
    </source>
</evidence>
<accession>A0AAX4HCC9</accession>
<keyword evidence="5" id="KW-1185">Reference proteome</keyword>
<feature type="coiled-coil region" evidence="3">
    <location>
        <begin position="85"/>
        <end position="119"/>
    </location>
</feature>
<evidence type="ECO:0008006" key="6">
    <source>
        <dbReference type="Google" id="ProtNLM"/>
    </source>
</evidence>
<dbReference type="KEGG" id="asau:88174488"/>
<dbReference type="EMBL" id="CP138897">
    <property type="protein sequence ID" value="WPK26079.1"/>
    <property type="molecule type" value="Genomic_DNA"/>
</dbReference>
<reference evidence="4 5" key="1">
    <citation type="submission" date="2023-10" db="EMBL/GenBank/DDBJ databases">
        <title>Draft Genome Sequence of Candida saopaulonensis from a very Premature Infant with Sepsis.</title>
        <authorList>
            <person name="Ning Y."/>
            <person name="Dai R."/>
            <person name="Xiao M."/>
            <person name="Xu Y."/>
            <person name="Yan Q."/>
            <person name="Zhang L."/>
        </authorList>
    </citation>
    <scope>NUCLEOTIDE SEQUENCE [LARGE SCALE GENOMIC DNA]</scope>
    <source>
        <strain evidence="4 5">19XY460</strain>
    </source>
</reference>
<evidence type="ECO:0000313" key="4">
    <source>
        <dbReference type="EMBL" id="WPK26079.1"/>
    </source>
</evidence>
<evidence type="ECO:0000313" key="5">
    <source>
        <dbReference type="Proteomes" id="UP001338582"/>
    </source>
</evidence>
<keyword evidence="2 3" id="KW-0175">Coiled coil</keyword>
<evidence type="ECO:0000256" key="2">
    <source>
        <dbReference type="ARBA" id="ARBA00023054"/>
    </source>
</evidence>
<gene>
    <name evidence="4" type="ORF">PUMCH_003424</name>
</gene>
<feature type="coiled-coil region" evidence="3">
    <location>
        <begin position="356"/>
        <end position="383"/>
    </location>
</feature>
<dbReference type="AlphaFoldDB" id="A0AAX4HCC9"/>
<dbReference type="InterPro" id="IPR021622">
    <property type="entry name" value="Afadin/alpha-actinin-bd"/>
</dbReference>
<dbReference type="GeneID" id="88174488"/>
<sequence length="396" mass="45761">MAEYLNVSSIKSAAELLNSTLVAKGFVTEELMFPTINWEQLTLDQPEKEKLANLSVKPILYNNDKNVINLLYSLTQSLDRYTLQHRQLRDTIDQRDKSLEQMKQKIAHLETLVQTSEYKLNRKVHVDQVTLEARSKRLARENRAQLYEITRLKSWNSDLQAKFDVELRKKSFEISLLKDKLLDTRNLSTTITYGKPFHGIREPAGGAPNVNTNLIYDNKPIIISETQLELSPDRSLEGVLQEEKENMAAQLSELVESLVRENGKFVLFCRELTKYFSTLNNDLADLAVKNIFSNSIPDPLKIMDMSKVSEGMVSEVDPFETVTAPLLARMYENYENILTIVSILENPLAKPKSALFDEDRDELDRLRTENINLRDNLKEAMRTLDDWKDYKLNRQK</sequence>
<dbReference type="Proteomes" id="UP001338582">
    <property type="component" value="Chromosome 4"/>
</dbReference>
<evidence type="ECO:0000256" key="3">
    <source>
        <dbReference type="SAM" id="Coils"/>
    </source>
</evidence>
<protein>
    <recommendedName>
        <fullName evidence="6">Autophagy-related protein 11</fullName>
    </recommendedName>
</protein>
<comment type="similarity">
    <text evidence="1">Belongs to the ADIP family.</text>
</comment>